<dbReference type="EMBL" id="JBEPLM010000028">
    <property type="protein sequence ID" value="MET3597661.1"/>
    <property type="molecule type" value="Genomic_DNA"/>
</dbReference>
<dbReference type="Pfam" id="PF26629">
    <property type="entry name" value="GT2_TM_C"/>
    <property type="match status" value="1"/>
</dbReference>
<feature type="transmembrane region" description="Helical" evidence="1">
    <location>
        <begin position="275"/>
        <end position="302"/>
    </location>
</feature>
<evidence type="ECO:0000259" key="2">
    <source>
        <dbReference type="Pfam" id="PF00535"/>
    </source>
</evidence>
<dbReference type="Pfam" id="PF00535">
    <property type="entry name" value="Glycos_transf_2"/>
    <property type="match status" value="1"/>
</dbReference>
<keyword evidence="1" id="KW-0812">Transmembrane</keyword>
<name>A0ABV2I4I1_9HYPH</name>
<comment type="caution">
    <text evidence="4">The sequence shown here is derived from an EMBL/GenBank/DDBJ whole genome shotgun (WGS) entry which is preliminary data.</text>
</comment>
<keyword evidence="1" id="KW-0472">Membrane</keyword>
<feature type="transmembrane region" description="Helical" evidence="1">
    <location>
        <begin position="326"/>
        <end position="346"/>
    </location>
</feature>
<dbReference type="RefSeq" id="WP_126096918.1">
    <property type="nucleotide sequence ID" value="NZ_JBEPLM010000028.1"/>
</dbReference>
<organism evidence="4 5">
    <name type="scientific">Mesorhizobium shonense</name>
    <dbReference type="NCBI Taxonomy" id="1209948"/>
    <lineage>
        <taxon>Bacteria</taxon>
        <taxon>Pseudomonadati</taxon>
        <taxon>Pseudomonadota</taxon>
        <taxon>Alphaproteobacteria</taxon>
        <taxon>Hyphomicrobiales</taxon>
        <taxon>Phyllobacteriaceae</taxon>
        <taxon>Mesorhizobium</taxon>
    </lineage>
</organism>
<keyword evidence="1" id="KW-1133">Transmembrane helix</keyword>
<feature type="domain" description="Low-salt glycan biosynthesis hexosyltransferase Agl6 C-terminal transmembrane region" evidence="3">
    <location>
        <begin position="297"/>
        <end position="388"/>
    </location>
</feature>
<feature type="domain" description="Glycosyltransferase 2-like" evidence="2">
    <location>
        <begin position="16"/>
        <end position="173"/>
    </location>
</feature>
<evidence type="ECO:0000259" key="3">
    <source>
        <dbReference type="Pfam" id="PF26629"/>
    </source>
</evidence>
<keyword evidence="5" id="KW-1185">Reference proteome</keyword>
<protein>
    <submittedName>
        <fullName evidence="4">Uncharacterized protein</fullName>
    </submittedName>
</protein>
<gene>
    <name evidence="4" type="ORF">ABID26_007087</name>
</gene>
<dbReference type="CDD" id="cd04179">
    <property type="entry name" value="DPM_DPG-synthase_like"/>
    <property type="match status" value="1"/>
</dbReference>
<evidence type="ECO:0000256" key="1">
    <source>
        <dbReference type="SAM" id="Phobius"/>
    </source>
</evidence>
<dbReference type="InterPro" id="IPR001173">
    <property type="entry name" value="Glyco_trans_2-like"/>
</dbReference>
<dbReference type="PANTHER" id="PTHR48090:SF7">
    <property type="entry name" value="RFBJ PROTEIN"/>
    <property type="match status" value="1"/>
</dbReference>
<dbReference type="InterPro" id="IPR058718">
    <property type="entry name" value="Agl6_TM_C"/>
</dbReference>
<evidence type="ECO:0000313" key="4">
    <source>
        <dbReference type="EMBL" id="MET3597661.1"/>
    </source>
</evidence>
<dbReference type="InterPro" id="IPR050256">
    <property type="entry name" value="Glycosyltransferase_2"/>
</dbReference>
<accession>A0ABV2I4I1</accession>
<feature type="transmembrane region" description="Helical" evidence="1">
    <location>
        <begin position="240"/>
        <end position="263"/>
    </location>
</feature>
<reference evidence="4 5" key="1">
    <citation type="submission" date="2024-06" db="EMBL/GenBank/DDBJ databases">
        <title>Genomic Encyclopedia of Type Strains, Phase IV (KMG-IV): sequencing the most valuable type-strain genomes for metagenomic binning, comparative biology and taxonomic classification.</title>
        <authorList>
            <person name="Goeker M."/>
        </authorList>
    </citation>
    <scope>NUCLEOTIDE SEQUENCE [LARGE SCALE GENOMIC DNA]</scope>
    <source>
        <strain evidence="4 5">DSM 29846</strain>
    </source>
</reference>
<evidence type="ECO:0000313" key="5">
    <source>
        <dbReference type="Proteomes" id="UP001549036"/>
    </source>
</evidence>
<dbReference type="SUPFAM" id="SSF53448">
    <property type="entry name" value="Nucleotide-diphospho-sugar transferases"/>
    <property type="match status" value="1"/>
</dbReference>
<dbReference type="Proteomes" id="UP001549036">
    <property type="component" value="Unassembled WGS sequence"/>
</dbReference>
<feature type="transmembrane region" description="Helical" evidence="1">
    <location>
        <begin position="366"/>
        <end position="388"/>
    </location>
</feature>
<proteinExistence type="predicted"/>
<dbReference type="PANTHER" id="PTHR48090">
    <property type="entry name" value="UNDECAPRENYL-PHOSPHATE 4-DEOXY-4-FORMAMIDO-L-ARABINOSE TRANSFERASE-RELATED"/>
    <property type="match status" value="1"/>
</dbReference>
<dbReference type="InterPro" id="IPR029044">
    <property type="entry name" value="Nucleotide-diphossugar_trans"/>
</dbReference>
<sequence length="412" mass="44608">MNAFTAVRAAEELELTVLMPCLNEAETLAICIGKARSFLDRAGISGEVLIADNGSSDGSQRIASENGARVVPVASKGYGAALLGGIAAARGRYIIMGDADDSYDFGALEAFVSRLRGGADLVMGNRFKGGIEPGAMPPLHRHLGNPMLSFIGRLFFRIKTGDFHCGLRGFNADRIRKLDLQTSGMEFASEMVVRSALAGLRIEEVPTTLKPDGRSRPPHLRTWRDGWRHLKFLLVHNPRWMFFIPGTALLGFGALLVTLLMLGPLQVVDNLSLDINTFVAACFMVVVGIQLITFGAISRYYAEITGILPRNRRSDWLTRTLSTDRLAGNAGICFAGGALFFGYAVWRWASLGFGPLEDPEIPRVVVLGLSLIVISLQAFFSAFLLGVLEIPVKRLQAASAGPADGVRVRQDA</sequence>
<dbReference type="Gene3D" id="3.90.550.10">
    <property type="entry name" value="Spore Coat Polysaccharide Biosynthesis Protein SpsA, Chain A"/>
    <property type="match status" value="1"/>
</dbReference>